<dbReference type="SUPFAM" id="SSF57850">
    <property type="entry name" value="RING/U-box"/>
    <property type="match status" value="1"/>
</dbReference>
<organism evidence="4 5">
    <name type="scientific">Ensete ventricosum</name>
    <name type="common">Abyssinian banana</name>
    <name type="synonym">Musa ensete</name>
    <dbReference type="NCBI Taxonomy" id="4639"/>
    <lineage>
        <taxon>Eukaryota</taxon>
        <taxon>Viridiplantae</taxon>
        <taxon>Streptophyta</taxon>
        <taxon>Embryophyta</taxon>
        <taxon>Tracheophyta</taxon>
        <taxon>Spermatophyta</taxon>
        <taxon>Magnoliopsida</taxon>
        <taxon>Liliopsida</taxon>
        <taxon>Zingiberales</taxon>
        <taxon>Musaceae</taxon>
        <taxon>Ensete</taxon>
    </lineage>
</organism>
<dbReference type="PANTHER" id="PTHR31150">
    <property type="entry name" value="EXPRESSED PROTEIN"/>
    <property type="match status" value="1"/>
</dbReference>
<feature type="compositionally biased region" description="Low complexity" evidence="2">
    <location>
        <begin position="175"/>
        <end position="189"/>
    </location>
</feature>
<dbReference type="SMART" id="SM00184">
    <property type="entry name" value="RING"/>
    <property type="match status" value="1"/>
</dbReference>
<proteinExistence type="predicted"/>
<reference evidence="4 5" key="1">
    <citation type="journal article" date="2014" name="Agronomy (Basel)">
        <title>A Draft Genome Sequence for Ensete ventricosum, the Drought-Tolerant Tree Against Hunger.</title>
        <authorList>
            <person name="Harrison J."/>
            <person name="Moore K.A."/>
            <person name="Paszkiewicz K."/>
            <person name="Jones T."/>
            <person name="Grant M."/>
            <person name="Ambacheew D."/>
            <person name="Muzemil S."/>
            <person name="Studholme D.J."/>
        </authorList>
    </citation>
    <scope>NUCLEOTIDE SEQUENCE [LARGE SCALE GENOMIC DNA]</scope>
</reference>
<keyword evidence="1" id="KW-0863">Zinc-finger</keyword>
<sequence length="240" mass="26758">MPREDSGASPMWTERILSSELKFQRALTELRKMEVSPDLSMSSRREGFRWSNASSYDFRFDGDNVDIADTINVENQRCPSTTSRYQKCELCKRSLYHKSPWSSNRIVRSTDMPVAGILPCHHVFHADCLEETTPKSQIQDPPCPVCLKAVGKEQSTSISEPLHVALRSACSSQGARASTGAGTSGHSISRQIEGDLRRSSSLATSQRRGSSMRNHSKKRFSFKGKIGMDLLGAKMFRTGH</sequence>
<feature type="region of interest" description="Disordered" evidence="2">
    <location>
        <begin position="175"/>
        <end position="219"/>
    </location>
</feature>
<keyword evidence="1" id="KW-0862">Zinc</keyword>
<protein>
    <recommendedName>
        <fullName evidence="3">RING-type domain-containing protein</fullName>
    </recommendedName>
</protein>
<dbReference type="Proteomes" id="UP000287651">
    <property type="component" value="Unassembled WGS sequence"/>
</dbReference>
<dbReference type="PROSITE" id="PS50089">
    <property type="entry name" value="ZF_RING_2"/>
    <property type="match status" value="1"/>
</dbReference>
<evidence type="ECO:0000259" key="3">
    <source>
        <dbReference type="PROSITE" id="PS50089"/>
    </source>
</evidence>
<gene>
    <name evidence="4" type="ORF">B296_00038701</name>
</gene>
<feature type="domain" description="RING-type" evidence="3">
    <location>
        <begin position="88"/>
        <end position="146"/>
    </location>
</feature>
<dbReference type="EMBL" id="AMZH03011055">
    <property type="protein sequence ID" value="RRT53607.1"/>
    <property type="molecule type" value="Genomic_DNA"/>
</dbReference>
<comment type="caution">
    <text evidence="4">The sequence shown here is derived from an EMBL/GenBank/DDBJ whole genome shotgun (WGS) entry which is preliminary data.</text>
</comment>
<evidence type="ECO:0000313" key="4">
    <source>
        <dbReference type="EMBL" id="RRT53607.1"/>
    </source>
</evidence>
<evidence type="ECO:0000256" key="2">
    <source>
        <dbReference type="SAM" id="MobiDB-lite"/>
    </source>
</evidence>
<feature type="compositionally biased region" description="Polar residues" evidence="2">
    <location>
        <begin position="199"/>
        <end position="213"/>
    </location>
</feature>
<dbReference type="AlphaFoldDB" id="A0A426YPG0"/>
<accession>A0A426YPG0</accession>
<dbReference type="InterPro" id="IPR013083">
    <property type="entry name" value="Znf_RING/FYVE/PHD"/>
</dbReference>
<dbReference type="InterPro" id="IPR001841">
    <property type="entry name" value="Znf_RING"/>
</dbReference>
<evidence type="ECO:0000256" key="1">
    <source>
        <dbReference type="PROSITE-ProRule" id="PRU00175"/>
    </source>
</evidence>
<name>A0A426YPG0_ENSVE</name>
<evidence type="ECO:0000313" key="5">
    <source>
        <dbReference type="Proteomes" id="UP000287651"/>
    </source>
</evidence>
<dbReference type="Gene3D" id="3.30.40.10">
    <property type="entry name" value="Zinc/RING finger domain, C3HC4 (zinc finger)"/>
    <property type="match status" value="1"/>
</dbReference>
<keyword evidence="1" id="KW-0479">Metal-binding</keyword>
<dbReference type="GO" id="GO:0008270">
    <property type="term" value="F:zinc ion binding"/>
    <property type="evidence" value="ECO:0007669"/>
    <property type="project" value="UniProtKB-KW"/>
</dbReference>
<dbReference type="PANTHER" id="PTHR31150:SF2">
    <property type="entry name" value="RING_U-BOX SUPERFAMILY PROTEIN"/>
    <property type="match status" value="1"/>
</dbReference>